<dbReference type="STRING" id="1895771.BGO89_09520"/>
<proteinExistence type="predicted"/>
<reference evidence="2 3" key="1">
    <citation type="submission" date="2016-09" db="EMBL/GenBank/DDBJ databases">
        <title>Genome-resolved meta-omics ties microbial dynamics to process performance in biotechnology for thiocyanate degradation.</title>
        <authorList>
            <person name="Kantor R.S."/>
            <person name="Huddy R.J."/>
            <person name="Iyer R."/>
            <person name="Thomas B.C."/>
            <person name="Brown C.T."/>
            <person name="Anantharaman K."/>
            <person name="Tringe S."/>
            <person name="Hettich R.L."/>
            <person name="Harrison S.T."/>
            <person name="Banfield J.F."/>
        </authorList>
    </citation>
    <scope>NUCLEOTIDE SEQUENCE [LARGE SCALE GENOMIC DNA]</scope>
    <source>
        <strain evidence="2">59-99</strain>
    </source>
</reference>
<comment type="caution">
    <text evidence="2">The sequence shown here is derived from an EMBL/GenBank/DDBJ whole genome shotgun (WGS) entry which is preliminary data.</text>
</comment>
<dbReference type="AlphaFoldDB" id="A0A1M3KWL9"/>
<accession>A0A1M3KWL9</accession>
<dbReference type="EMBL" id="MKVH01000024">
    <property type="protein sequence ID" value="OJX56763.1"/>
    <property type="molecule type" value="Genomic_DNA"/>
</dbReference>
<feature type="chain" id="PRO_5013200084" description="Type 1 periplasmic binding fold superfamily protein" evidence="1">
    <location>
        <begin position="20"/>
        <end position="192"/>
    </location>
</feature>
<evidence type="ECO:0000313" key="3">
    <source>
        <dbReference type="Proteomes" id="UP000184233"/>
    </source>
</evidence>
<gene>
    <name evidence="2" type="ORF">BGO89_09520</name>
</gene>
<evidence type="ECO:0008006" key="4">
    <source>
        <dbReference type="Google" id="ProtNLM"/>
    </source>
</evidence>
<protein>
    <recommendedName>
        <fullName evidence="4">Type 1 periplasmic binding fold superfamily protein</fullName>
    </recommendedName>
</protein>
<evidence type="ECO:0000313" key="2">
    <source>
        <dbReference type="EMBL" id="OJX56763.1"/>
    </source>
</evidence>
<evidence type="ECO:0000256" key="1">
    <source>
        <dbReference type="SAM" id="SignalP"/>
    </source>
</evidence>
<organism evidence="2 3">
    <name type="scientific">Candidatus Kapaibacterium thiocyanatum</name>
    <dbReference type="NCBI Taxonomy" id="1895771"/>
    <lineage>
        <taxon>Bacteria</taxon>
        <taxon>Pseudomonadati</taxon>
        <taxon>Candidatus Kapaibacteriota</taxon>
        <taxon>Candidatus Kapaibacteriia</taxon>
        <taxon>Candidatus Kapaibacteriales</taxon>
        <taxon>Candidatus Kapaibacteriaceae</taxon>
        <taxon>Candidatus Kapaibacterium</taxon>
    </lineage>
</organism>
<feature type="signal peptide" evidence="1">
    <location>
        <begin position="1"/>
        <end position="19"/>
    </location>
</feature>
<keyword evidence="1" id="KW-0732">Signal</keyword>
<dbReference type="Proteomes" id="UP000184233">
    <property type="component" value="Unassembled WGS sequence"/>
</dbReference>
<sequence length="192" mass="20779">MKNLIPSNRILTSLVIALAAVVFSTGCSEQSATPNDHGEEHDVVTTVTFLLVGDHNDTTRFVWEDADGPGGNNPNRIDTIRLKRGVAYSGTIQLMNVSVNPHEDLTADVAAHKEQHQFFYTVTPKDLAEVTNLDKDSNGLNVGLSYTLTTHTQGTGVLEVSLSHFDNSATKDGVTPSDETDVFITMPLVVNN</sequence>
<name>A0A1M3KWL9_9BACT</name>
<dbReference type="PROSITE" id="PS51257">
    <property type="entry name" value="PROKAR_LIPOPROTEIN"/>
    <property type="match status" value="1"/>
</dbReference>